<dbReference type="STRING" id="282197.SAMN04488517_102611"/>
<dbReference type="EMBL" id="CXPG01000020">
    <property type="protein sequence ID" value="CTQ33775.1"/>
    <property type="molecule type" value="Genomic_DNA"/>
</dbReference>
<dbReference type="OrthoDB" id="7833467at2"/>
<feature type="transmembrane region" description="Helical" evidence="1">
    <location>
        <begin position="64"/>
        <end position="90"/>
    </location>
</feature>
<sequence length="343" mass="37952">MTDTSHRHPRLTAGHRGRPQGRAARAAALSLPEVVALILSAGWLLLVGWFFLTLDPQEARLTRASPLAATFTILGVLLPVALVWVAAAVARTMRTMREESARLQTMIEQMRMTWLDGGQGAPAGLPPEVEDRIDRMSRAQDALAAEVAAMQRPEDDDAALTRLRPRLRLTESMQPGLALEPTERDADPLPPEDFIRALDFPANERDAEGFRVLRDALRHHPTAQLVKASQDLLTLLAQDGIYMDDLSVHRADPVLWRAFADGTHGSDVAALGGIRDRSSVALTTGRMKDDSVFRETVHHFLRTFDRVFADFAETASDTEIMRFAETRTARAFMLTARVAGTFD</sequence>
<feature type="transmembrane region" description="Helical" evidence="1">
    <location>
        <begin position="26"/>
        <end position="52"/>
    </location>
</feature>
<evidence type="ECO:0000256" key="1">
    <source>
        <dbReference type="SAM" id="Phobius"/>
    </source>
</evidence>
<gene>
    <name evidence="2" type="ORF">JAN5088_02561</name>
</gene>
<accession>A0A0M6XU94</accession>
<name>A0A0M6XU94_9RHOB</name>
<dbReference type="Proteomes" id="UP000048908">
    <property type="component" value="Unassembled WGS sequence"/>
</dbReference>
<reference evidence="2 3" key="1">
    <citation type="submission" date="2015-07" db="EMBL/GenBank/DDBJ databases">
        <authorList>
            <person name="Noorani M."/>
        </authorList>
    </citation>
    <scope>NUCLEOTIDE SEQUENCE [LARGE SCALE GENOMIC DNA]</scope>
    <source>
        <strain evidence="2 3">CECT 5088</strain>
    </source>
</reference>
<dbReference type="AlphaFoldDB" id="A0A0M6XU94"/>
<protein>
    <submittedName>
        <fullName evidence="2">Uncharacterized protein</fullName>
    </submittedName>
</protein>
<keyword evidence="1" id="KW-0812">Transmembrane</keyword>
<organism evidence="2 3">
    <name type="scientific">Jannaschia rubra</name>
    <dbReference type="NCBI Taxonomy" id="282197"/>
    <lineage>
        <taxon>Bacteria</taxon>
        <taxon>Pseudomonadati</taxon>
        <taxon>Pseudomonadota</taxon>
        <taxon>Alphaproteobacteria</taxon>
        <taxon>Rhodobacterales</taxon>
        <taxon>Roseobacteraceae</taxon>
        <taxon>Jannaschia</taxon>
    </lineage>
</organism>
<proteinExistence type="predicted"/>
<keyword evidence="1" id="KW-1133">Transmembrane helix</keyword>
<dbReference type="RefSeq" id="WP_055683146.1">
    <property type="nucleotide sequence ID" value="NZ_CANMUL010000001.1"/>
</dbReference>
<keyword evidence="1" id="KW-0472">Membrane</keyword>
<evidence type="ECO:0000313" key="2">
    <source>
        <dbReference type="EMBL" id="CTQ33775.1"/>
    </source>
</evidence>
<evidence type="ECO:0000313" key="3">
    <source>
        <dbReference type="Proteomes" id="UP000048908"/>
    </source>
</evidence>
<keyword evidence="3" id="KW-1185">Reference proteome</keyword>